<dbReference type="GO" id="GO:0015421">
    <property type="term" value="F:ABC-type oligopeptide transporter activity"/>
    <property type="evidence" value="ECO:0007669"/>
    <property type="project" value="TreeGrafter"/>
</dbReference>
<dbReference type="GO" id="GO:0005886">
    <property type="term" value="C:plasma membrane"/>
    <property type="evidence" value="ECO:0007669"/>
    <property type="project" value="UniProtKB-SubCell"/>
</dbReference>
<keyword evidence="3 5" id="KW-1133">Transmembrane helix</keyword>
<feature type="transmembrane region" description="Helical" evidence="5">
    <location>
        <begin position="42"/>
        <end position="64"/>
    </location>
</feature>
<dbReference type="RefSeq" id="WP_010774254.1">
    <property type="nucleotide sequence ID" value="NZ_JAGQFS010000004.1"/>
</dbReference>
<keyword evidence="7" id="KW-0378">Hydrolase</keyword>
<dbReference type="GO" id="GO:0016787">
    <property type="term" value="F:hydrolase activity"/>
    <property type="evidence" value="ECO:0007669"/>
    <property type="project" value="UniProtKB-KW"/>
</dbReference>
<dbReference type="EC" id="3.6.3.44" evidence="7"/>
<dbReference type="Pfam" id="PF00664">
    <property type="entry name" value="ABC_membrane"/>
    <property type="match status" value="1"/>
</dbReference>
<comment type="subcellular location">
    <subcellularLocation>
        <location evidence="1">Cell membrane</location>
        <topology evidence="1">Multi-pass membrane protein</topology>
    </subcellularLocation>
</comment>
<accession>A0AAX2KUM5</accession>
<name>A0AAX2KUM5_ENTFL</name>
<evidence type="ECO:0000256" key="2">
    <source>
        <dbReference type="ARBA" id="ARBA00022692"/>
    </source>
</evidence>
<evidence type="ECO:0000256" key="4">
    <source>
        <dbReference type="ARBA" id="ARBA00023136"/>
    </source>
</evidence>
<dbReference type="GO" id="GO:0005524">
    <property type="term" value="F:ATP binding"/>
    <property type="evidence" value="ECO:0007669"/>
    <property type="project" value="UniProtKB-KW"/>
</dbReference>
<dbReference type="EMBL" id="UGIX01000005">
    <property type="protein sequence ID" value="STQ83082.1"/>
    <property type="molecule type" value="Genomic_DNA"/>
</dbReference>
<sequence length="163" mass="18031">MLCILIPLLISMVAAIVSVQIPLVLKRIIDILTDGKPLNNELLYLLVIFTIGQLILQVISDFYLQKIGIIIVNKVRAKVIKQILNMRTSFFEHSLSGNIASILSNDASSMYTLVSSTIPKVVLSIFEVLLYGIVLINLSAKLTLVILVIIPLVLLQSFKSTIK</sequence>
<feature type="domain" description="ABC transmembrane type-1" evidence="6">
    <location>
        <begin position="8"/>
        <end position="163"/>
    </location>
</feature>
<dbReference type="InterPro" id="IPR011527">
    <property type="entry name" value="ABC1_TM_dom"/>
</dbReference>
<dbReference type="Gene3D" id="1.20.1560.10">
    <property type="entry name" value="ABC transporter type 1, transmembrane domain"/>
    <property type="match status" value="1"/>
</dbReference>
<proteinExistence type="predicted"/>
<organism evidence="7 8">
    <name type="scientific">Enterococcus faecalis</name>
    <name type="common">Streptococcus faecalis</name>
    <dbReference type="NCBI Taxonomy" id="1351"/>
    <lineage>
        <taxon>Bacteria</taxon>
        <taxon>Bacillati</taxon>
        <taxon>Bacillota</taxon>
        <taxon>Bacilli</taxon>
        <taxon>Lactobacillales</taxon>
        <taxon>Enterococcaceae</taxon>
        <taxon>Enterococcus</taxon>
    </lineage>
</organism>
<evidence type="ECO:0000313" key="8">
    <source>
        <dbReference type="Proteomes" id="UP000254396"/>
    </source>
</evidence>
<comment type="caution">
    <text evidence="7">The sequence shown here is derived from an EMBL/GenBank/DDBJ whole genome shotgun (WGS) entry which is preliminary data.</text>
</comment>
<evidence type="ECO:0000256" key="3">
    <source>
        <dbReference type="ARBA" id="ARBA00022989"/>
    </source>
</evidence>
<protein>
    <submittedName>
        <fullName evidence="7">Multidrug resistance ABC transporter ATP-binding and permease protein</fullName>
        <ecNumber evidence="7">3.6.3.44</ecNumber>
    </submittedName>
</protein>
<reference evidence="7 8" key="1">
    <citation type="submission" date="2018-06" db="EMBL/GenBank/DDBJ databases">
        <authorList>
            <consortium name="Pathogen Informatics"/>
            <person name="Doyle S."/>
        </authorList>
    </citation>
    <scope>NUCLEOTIDE SEQUENCE [LARGE SCALE GENOMIC DNA]</scope>
    <source>
        <strain evidence="7 8">NCTC13379</strain>
    </source>
</reference>
<dbReference type="PANTHER" id="PTHR43394:SF1">
    <property type="entry name" value="ATP-BINDING CASSETTE SUB-FAMILY B MEMBER 10, MITOCHONDRIAL"/>
    <property type="match status" value="1"/>
</dbReference>
<evidence type="ECO:0000256" key="5">
    <source>
        <dbReference type="SAM" id="Phobius"/>
    </source>
</evidence>
<evidence type="ECO:0000259" key="6">
    <source>
        <dbReference type="PROSITE" id="PS50929"/>
    </source>
</evidence>
<evidence type="ECO:0000313" key="7">
    <source>
        <dbReference type="EMBL" id="STQ83082.1"/>
    </source>
</evidence>
<keyword evidence="7" id="KW-0067">ATP-binding</keyword>
<keyword evidence="7" id="KW-0547">Nucleotide-binding</keyword>
<keyword evidence="4 5" id="KW-0472">Membrane</keyword>
<feature type="transmembrane region" description="Helical" evidence="5">
    <location>
        <begin position="128"/>
        <end position="154"/>
    </location>
</feature>
<dbReference type="PROSITE" id="PS50929">
    <property type="entry name" value="ABC_TM1F"/>
    <property type="match status" value="1"/>
</dbReference>
<dbReference type="InterPro" id="IPR036640">
    <property type="entry name" value="ABC1_TM_sf"/>
</dbReference>
<dbReference type="PANTHER" id="PTHR43394">
    <property type="entry name" value="ATP-DEPENDENT PERMEASE MDL1, MITOCHONDRIAL"/>
    <property type="match status" value="1"/>
</dbReference>
<gene>
    <name evidence="7" type="primary">lmrA</name>
    <name evidence="7" type="ORF">NCTC13379_03527</name>
</gene>
<dbReference type="AlphaFoldDB" id="A0AAX2KUM5"/>
<keyword evidence="2 5" id="KW-0812">Transmembrane</keyword>
<dbReference type="InterPro" id="IPR039421">
    <property type="entry name" value="Type_1_exporter"/>
</dbReference>
<dbReference type="Proteomes" id="UP000254396">
    <property type="component" value="Unassembled WGS sequence"/>
</dbReference>
<dbReference type="SUPFAM" id="SSF90123">
    <property type="entry name" value="ABC transporter transmembrane region"/>
    <property type="match status" value="1"/>
</dbReference>
<evidence type="ECO:0000256" key="1">
    <source>
        <dbReference type="ARBA" id="ARBA00004651"/>
    </source>
</evidence>